<keyword evidence="14" id="KW-1185">Reference proteome</keyword>
<evidence type="ECO:0000256" key="4">
    <source>
        <dbReference type="ARBA" id="ARBA00022490"/>
    </source>
</evidence>
<dbReference type="Pfam" id="PF04452">
    <property type="entry name" value="Methyltrans_RNA"/>
    <property type="match status" value="1"/>
</dbReference>
<dbReference type="InterPro" id="IPR046886">
    <property type="entry name" value="RsmE_MTase_dom"/>
</dbReference>
<evidence type="ECO:0000256" key="6">
    <source>
        <dbReference type="ARBA" id="ARBA00022603"/>
    </source>
</evidence>
<reference evidence="14" key="1">
    <citation type="journal article" date="2017" name="bioRxiv">
        <title>Comparative analysis of the genomes of Stylophora pistillata and Acropora digitifera provides evidence for extensive differences between species of corals.</title>
        <authorList>
            <person name="Voolstra C.R."/>
            <person name="Li Y."/>
            <person name="Liew Y.J."/>
            <person name="Baumgarten S."/>
            <person name="Zoccola D."/>
            <person name="Flot J.-F."/>
            <person name="Tambutte S."/>
            <person name="Allemand D."/>
            <person name="Aranda M."/>
        </authorList>
    </citation>
    <scope>NUCLEOTIDE SEQUENCE [LARGE SCALE GENOMIC DNA]</scope>
</reference>
<keyword evidence="4" id="KW-0963">Cytoplasm</keyword>
<proteinExistence type="inferred from homology"/>
<organism evidence="13 14">
    <name type="scientific">Stylophora pistillata</name>
    <name type="common">Smooth cauliflower coral</name>
    <dbReference type="NCBI Taxonomy" id="50429"/>
    <lineage>
        <taxon>Eukaryota</taxon>
        <taxon>Metazoa</taxon>
        <taxon>Cnidaria</taxon>
        <taxon>Anthozoa</taxon>
        <taxon>Hexacorallia</taxon>
        <taxon>Scleractinia</taxon>
        <taxon>Astrocoeniina</taxon>
        <taxon>Pocilloporidae</taxon>
        <taxon>Stylophora</taxon>
    </lineage>
</organism>
<dbReference type="NCBIfam" id="TIGR00046">
    <property type="entry name" value="RsmE family RNA methyltransferase"/>
    <property type="match status" value="1"/>
</dbReference>
<name>A0A2B4QYH1_STYPI</name>
<dbReference type="EC" id="2.1.1.193" evidence="3"/>
<dbReference type="GO" id="GO:0070475">
    <property type="term" value="P:rRNA base methylation"/>
    <property type="evidence" value="ECO:0007669"/>
    <property type="project" value="TreeGrafter"/>
</dbReference>
<accession>A0A2B4QYH1</accession>
<dbReference type="PANTHER" id="PTHR30027">
    <property type="entry name" value="RIBOSOMAL RNA SMALL SUBUNIT METHYLTRANSFERASE E"/>
    <property type="match status" value="1"/>
</dbReference>
<dbReference type="Gene3D" id="3.40.1280.10">
    <property type="match status" value="1"/>
</dbReference>
<comment type="subcellular location">
    <subcellularLocation>
        <location evidence="1">Cytoplasm</location>
    </subcellularLocation>
</comment>
<dbReference type="GO" id="GO:0070042">
    <property type="term" value="F:rRNA (uridine-N3-)-methyltransferase activity"/>
    <property type="evidence" value="ECO:0007669"/>
    <property type="project" value="TreeGrafter"/>
</dbReference>
<evidence type="ECO:0000259" key="11">
    <source>
        <dbReference type="Pfam" id="PF04452"/>
    </source>
</evidence>
<evidence type="ECO:0000313" key="14">
    <source>
        <dbReference type="Proteomes" id="UP000225706"/>
    </source>
</evidence>
<comment type="caution">
    <text evidence="13">The sequence shown here is derived from an EMBL/GenBank/DDBJ whole genome shotgun (WGS) entry which is preliminary data.</text>
</comment>
<evidence type="ECO:0000256" key="8">
    <source>
        <dbReference type="ARBA" id="ARBA00022691"/>
    </source>
</evidence>
<evidence type="ECO:0000256" key="7">
    <source>
        <dbReference type="ARBA" id="ARBA00022679"/>
    </source>
</evidence>
<dbReference type="PANTHER" id="PTHR30027:SF3">
    <property type="entry name" value="16S RRNA (URACIL(1498)-N(3))-METHYLTRANSFERASE"/>
    <property type="match status" value="1"/>
</dbReference>
<keyword evidence="7 13" id="KW-0808">Transferase</keyword>
<evidence type="ECO:0000256" key="3">
    <source>
        <dbReference type="ARBA" id="ARBA00012328"/>
    </source>
</evidence>
<keyword evidence="6 13" id="KW-0489">Methyltransferase</keyword>
<feature type="domain" description="Ribosomal RNA small subunit methyltransferase E PUA-like" evidence="12">
    <location>
        <begin position="31"/>
        <end position="75"/>
    </location>
</feature>
<dbReference type="GO" id="GO:0005737">
    <property type="term" value="C:cytoplasm"/>
    <property type="evidence" value="ECO:0007669"/>
    <property type="project" value="UniProtKB-SubCell"/>
</dbReference>
<dbReference type="Pfam" id="PF20260">
    <property type="entry name" value="PUA_4"/>
    <property type="match status" value="1"/>
</dbReference>
<evidence type="ECO:0000259" key="12">
    <source>
        <dbReference type="Pfam" id="PF20260"/>
    </source>
</evidence>
<sequence length="544" mass="62654">MSSPKKRTMKSPRLFVEAHLGSNDLVTLSHEQGHYLTRVMRLGTGEKVALFNEGDGEWTASIQSSHKKNTVTCLIEEQLRPGDEDCRLLATTLAFSTLKPSIMGFLIEKATELGVESLQPLVMERTQQKVEKQDKWRARAIEAAEQSERLSAPKILPSIPLAEWAEAYDGHIFWAHERLEGKRMSLLQSTQTPFKEVAFLKAGKQDKIYKWRLSGNKTSGEKRRLLEQYQEMIEEEFPGKWQEVLNALKEERSDADLYRDLYQEIVMPYTFRFYHQKQDAYLCLPFAPYKADILKRPIPCYSETAQGMEAILSYLRFIPIECFRVRNPVFTEENWKSLVDFWNRKSVAQFECIFSLDWKKKFVPEVLSCDFSSSCSLGCIAFFEDEERLEEEMEEYEWHDCNRNYSGPEVCLRGLPKTLKRLIVRPGDENLLSLVDSIKRSKLQLDYLKVKGVSDKGVYILASIVPYVQDLNISVCSFSEKGLKVLGNALSVARKYSSKHRALHPFSALLQFGMAEEEADEAMGNLKTLYPCCWAGEVRENLDE</sequence>
<dbReference type="STRING" id="50429.A0A2B4QYH1"/>
<protein>
    <recommendedName>
        <fullName evidence="3">16S rRNA (uracil(1498)-N(3))-methyltransferase</fullName>
        <ecNumber evidence="3">2.1.1.193</ecNumber>
    </recommendedName>
</protein>
<dbReference type="InterPro" id="IPR015947">
    <property type="entry name" value="PUA-like_sf"/>
</dbReference>
<evidence type="ECO:0000256" key="9">
    <source>
        <dbReference type="ARBA" id="ARBA00025699"/>
    </source>
</evidence>
<dbReference type="Proteomes" id="UP000225706">
    <property type="component" value="Unassembled WGS sequence"/>
</dbReference>
<evidence type="ECO:0000313" key="13">
    <source>
        <dbReference type="EMBL" id="PFX11294.1"/>
    </source>
</evidence>
<comment type="function">
    <text evidence="9">Specifically methylates the N3 position of the uracil ring of uridine 1498 (m3U1498) in 16S rRNA. Acts on the fully assembled 30S ribosomal subunit.</text>
</comment>
<dbReference type="SUPFAM" id="SSF88697">
    <property type="entry name" value="PUA domain-like"/>
    <property type="match status" value="1"/>
</dbReference>
<evidence type="ECO:0000256" key="1">
    <source>
        <dbReference type="ARBA" id="ARBA00004496"/>
    </source>
</evidence>
<dbReference type="Gene3D" id="2.40.240.20">
    <property type="entry name" value="Hypothetical PUA domain-like, domain 1"/>
    <property type="match status" value="1"/>
</dbReference>
<dbReference type="InterPro" id="IPR029028">
    <property type="entry name" value="Alpha/beta_knot_MTases"/>
</dbReference>
<comment type="similarity">
    <text evidence="2">Belongs to the RNA methyltransferase RsmE family.</text>
</comment>
<evidence type="ECO:0000256" key="2">
    <source>
        <dbReference type="ARBA" id="ARBA00005528"/>
    </source>
</evidence>
<keyword evidence="8" id="KW-0949">S-adenosyl-L-methionine</keyword>
<dbReference type="OrthoDB" id="6407992at2759"/>
<dbReference type="InterPro" id="IPR029026">
    <property type="entry name" value="tRNA_m1G_MTases_N"/>
</dbReference>
<evidence type="ECO:0000256" key="10">
    <source>
        <dbReference type="ARBA" id="ARBA00047944"/>
    </source>
</evidence>
<dbReference type="AlphaFoldDB" id="A0A2B4QYH1"/>
<feature type="domain" description="Ribosomal RNA small subunit methyltransferase E methyltransferase" evidence="11">
    <location>
        <begin position="90"/>
        <end position="198"/>
    </location>
</feature>
<dbReference type="EMBL" id="LSMT01002936">
    <property type="protein sequence ID" value="PFX11294.1"/>
    <property type="molecule type" value="Genomic_DNA"/>
</dbReference>
<dbReference type="InterPro" id="IPR006700">
    <property type="entry name" value="RsmE"/>
</dbReference>
<evidence type="ECO:0000256" key="5">
    <source>
        <dbReference type="ARBA" id="ARBA00022552"/>
    </source>
</evidence>
<comment type="catalytic activity">
    <reaction evidence="10">
        <text>uridine(1498) in 16S rRNA + S-adenosyl-L-methionine = N(3)-methyluridine(1498) in 16S rRNA + S-adenosyl-L-homocysteine + H(+)</text>
        <dbReference type="Rhea" id="RHEA:42920"/>
        <dbReference type="Rhea" id="RHEA-COMP:10283"/>
        <dbReference type="Rhea" id="RHEA-COMP:10284"/>
        <dbReference type="ChEBI" id="CHEBI:15378"/>
        <dbReference type="ChEBI" id="CHEBI:57856"/>
        <dbReference type="ChEBI" id="CHEBI:59789"/>
        <dbReference type="ChEBI" id="CHEBI:65315"/>
        <dbReference type="ChEBI" id="CHEBI:74502"/>
        <dbReference type="EC" id="2.1.1.193"/>
    </reaction>
</comment>
<dbReference type="InterPro" id="IPR046887">
    <property type="entry name" value="RsmE_PUA-like"/>
</dbReference>
<dbReference type="SUPFAM" id="SSF75217">
    <property type="entry name" value="alpha/beta knot"/>
    <property type="match status" value="1"/>
</dbReference>
<gene>
    <name evidence="13" type="primary">rsmE</name>
    <name evidence="13" type="ORF">AWC38_SpisGene25074</name>
</gene>
<keyword evidence="5" id="KW-0698">rRNA processing</keyword>